<dbReference type="Proteomes" id="UP000050761">
    <property type="component" value="Unassembled WGS sequence"/>
</dbReference>
<evidence type="ECO:0000256" key="9">
    <source>
        <dbReference type="ARBA" id="ARBA00042039"/>
    </source>
</evidence>
<keyword evidence="7 10" id="KW-0472">Membrane</keyword>
<evidence type="ECO:0000256" key="6">
    <source>
        <dbReference type="ARBA" id="ARBA00022989"/>
    </source>
</evidence>
<protein>
    <recommendedName>
        <fullName evidence="8">Sugar phosphate exchanger 3</fullName>
    </recommendedName>
    <alternativeName>
        <fullName evidence="9">Solute carrier family 37 member 3</fullName>
    </alternativeName>
</protein>
<reference evidence="14" key="2">
    <citation type="submission" date="2019-09" db="UniProtKB">
        <authorList>
            <consortium name="WormBaseParasite"/>
        </authorList>
    </citation>
    <scope>IDENTIFICATION</scope>
</reference>
<comment type="similarity">
    <text evidence="2">Belongs to the major facilitator superfamily. Organophosphate:Pi antiporter (OPA) (TC 2.A.1.4) family.</text>
</comment>
<evidence type="ECO:0000256" key="1">
    <source>
        <dbReference type="ARBA" id="ARBA00004141"/>
    </source>
</evidence>
<feature type="transmembrane region" description="Helical" evidence="10">
    <location>
        <begin position="340"/>
        <end position="359"/>
    </location>
</feature>
<keyword evidence="4" id="KW-0762">Sugar transport</keyword>
<gene>
    <name evidence="12" type="ORF">HPBE_LOCUS10551</name>
</gene>
<proteinExistence type="inferred from homology"/>
<evidence type="ECO:0000256" key="7">
    <source>
        <dbReference type="ARBA" id="ARBA00023136"/>
    </source>
</evidence>
<feature type="transmembrane region" description="Helical" evidence="10">
    <location>
        <begin position="211"/>
        <end position="231"/>
    </location>
</feature>
<organism evidence="12">
    <name type="scientific">Heligmosomoides polygyrus</name>
    <name type="common">Parasitic roundworm</name>
    <dbReference type="NCBI Taxonomy" id="6339"/>
    <lineage>
        <taxon>Eukaryota</taxon>
        <taxon>Metazoa</taxon>
        <taxon>Ecdysozoa</taxon>
        <taxon>Nematoda</taxon>
        <taxon>Chromadorea</taxon>
        <taxon>Rhabditida</taxon>
        <taxon>Rhabditina</taxon>
        <taxon>Rhabditomorpha</taxon>
        <taxon>Strongyloidea</taxon>
        <taxon>Heligmosomidae</taxon>
        <taxon>Heligmosomoides</taxon>
    </lineage>
</organism>
<comment type="subcellular location">
    <subcellularLocation>
        <location evidence="1">Membrane</location>
        <topology evidence="1">Multi-pass membrane protein</topology>
    </subcellularLocation>
</comment>
<dbReference type="SUPFAM" id="SSF103473">
    <property type="entry name" value="MFS general substrate transporter"/>
    <property type="match status" value="1"/>
</dbReference>
<dbReference type="OrthoDB" id="3639251at2759"/>
<reference evidence="12 13" key="1">
    <citation type="submission" date="2018-11" db="EMBL/GenBank/DDBJ databases">
        <authorList>
            <consortium name="Pathogen Informatics"/>
        </authorList>
    </citation>
    <scope>NUCLEOTIDE SEQUENCE [LARGE SCALE GENOMIC DNA]</scope>
</reference>
<evidence type="ECO:0000313" key="14">
    <source>
        <dbReference type="WBParaSite" id="HPBE_0001055001-mRNA-1"/>
    </source>
</evidence>
<evidence type="ECO:0000256" key="10">
    <source>
        <dbReference type="SAM" id="Phobius"/>
    </source>
</evidence>
<keyword evidence="3" id="KW-0813">Transport</keyword>
<dbReference type="InterPro" id="IPR020846">
    <property type="entry name" value="MFS_dom"/>
</dbReference>
<keyword evidence="13" id="KW-1185">Reference proteome</keyword>
<dbReference type="InterPro" id="IPR000849">
    <property type="entry name" value="Sugar_P_transporter"/>
</dbReference>
<dbReference type="InterPro" id="IPR036259">
    <property type="entry name" value="MFS_trans_sf"/>
</dbReference>
<name>A0A3P7ZN06_HELPZ</name>
<evidence type="ECO:0000256" key="2">
    <source>
        <dbReference type="ARBA" id="ARBA00009598"/>
    </source>
</evidence>
<evidence type="ECO:0000313" key="13">
    <source>
        <dbReference type="Proteomes" id="UP000050761"/>
    </source>
</evidence>
<evidence type="ECO:0000256" key="4">
    <source>
        <dbReference type="ARBA" id="ARBA00022597"/>
    </source>
</evidence>
<accession>A0A3P7ZN06</accession>
<sequence>MPRIRLRNSEPLNGGSIAGRMVTFFTGGETWTHHHFTAFLLTFFSFAFIHATRKTLSTVKPSMIATWTHGTETRPALFPSDQAASEFLALLDGGFLLAYSIGLFGGGMLGDRFNPRVVLSIGMWLSAIAVFLFGYATEYFHFYSKTLYAFLWISSGLFQSVGWPTEICIMGNWFGHSSRGAVMGVWSACASVGNIIGTMISSRLVLMGYQYAFAVNSILLFVFAFVVYFNLKSAPREVGLPDSPEFQDELLRVIEEPTERPEPIRFWKAWLLPGVIAYSLAYACLKLVNYGFFFWLPYYLHNNFGWSEADADSLSAWYDVGGIVAAILGGAASDHFPSRTPIIFVMLICSTFSLWAYSASPPSRLINGMLLTLTGFFIGGPANMISSSVSADLGKARELRGNAEALSTVTGIVDGTGSFGAALGQLLIPSIQAVFGWESVFYGFIVMVNTGFLHIVCTAACLVPLLYRELLWRQRSSYSILSSDAEDDREDDDVVAVEDDFVRRRLVAQEDQD</sequence>
<dbReference type="AlphaFoldDB" id="A0A3P7ZN06"/>
<feature type="domain" description="Major facilitator superfamily (MFS) profile" evidence="11">
    <location>
        <begin position="38"/>
        <end position="476"/>
    </location>
</feature>
<dbReference type="GO" id="GO:0005789">
    <property type="term" value="C:endoplasmic reticulum membrane"/>
    <property type="evidence" value="ECO:0007669"/>
    <property type="project" value="TreeGrafter"/>
</dbReference>
<dbReference type="WBParaSite" id="HPBE_0001055001-mRNA-1">
    <property type="protein sequence ID" value="HPBE_0001055001-mRNA-1"/>
    <property type="gene ID" value="HPBE_0001055001"/>
</dbReference>
<feature type="transmembrane region" description="Helical" evidence="10">
    <location>
        <begin position="87"/>
        <end position="105"/>
    </location>
</feature>
<dbReference type="Pfam" id="PF07690">
    <property type="entry name" value="MFS_1"/>
    <property type="match status" value="1"/>
</dbReference>
<feature type="transmembrane region" description="Helical" evidence="10">
    <location>
        <begin position="405"/>
        <end position="428"/>
    </location>
</feature>
<dbReference type="InterPro" id="IPR011701">
    <property type="entry name" value="MFS"/>
</dbReference>
<feature type="transmembrane region" description="Helical" evidence="10">
    <location>
        <begin position="365"/>
        <end position="385"/>
    </location>
</feature>
<dbReference type="PIRSF" id="PIRSF002808">
    <property type="entry name" value="Hexose_phosphate_transp"/>
    <property type="match status" value="1"/>
</dbReference>
<keyword evidence="6 10" id="KW-1133">Transmembrane helix</keyword>
<feature type="transmembrane region" description="Helical" evidence="10">
    <location>
        <begin position="36"/>
        <end position="53"/>
    </location>
</feature>
<evidence type="ECO:0000256" key="3">
    <source>
        <dbReference type="ARBA" id="ARBA00022448"/>
    </source>
</evidence>
<evidence type="ECO:0000256" key="8">
    <source>
        <dbReference type="ARBA" id="ARBA00041091"/>
    </source>
</evidence>
<dbReference type="Gene3D" id="1.20.1250.20">
    <property type="entry name" value="MFS general substrate transporter like domains"/>
    <property type="match status" value="2"/>
</dbReference>
<evidence type="ECO:0000256" key="5">
    <source>
        <dbReference type="ARBA" id="ARBA00022692"/>
    </source>
</evidence>
<dbReference type="PROSITE" id="PS50850">
    <property type="entry name" value="MFS"/>
    <property type="match status" value="1"/>
</dbReference>
<feature type="transmembrane region" description="Helical" evidence="10">
    <location>
        <begin position="270"/>
        <end position="296"/>
    </location>
</feature>
<dbReference type="PANTHER" id="PTHR43184:SF12">
    <property type="entry name" value="SUGAR PHOSPHATE EXCHANGER 3"/>
    <property type="match status" value="1"/>
</dbReference>
<feature type="transmembrane region" description="Helical" evidence="10">
    <location>
        <begin position="148"/>
        <end position="169"/>
    </location>
</feature>
<dbReference type="PANTHER" id="PTHR43184">
    <property type="entry name" value="MAJOR FACILITATOR SUPERFAMILY TRANSPORTER 16, ISOFORM B"/>
    <property type="match status" value="1"/>
</dbReference>
<feature type="transmembrane region" description="Helical" evidence="10">
    <location>
        <begin position="316"/>
        <end position="333"/>
    </location>
</feature>
<dbReference type="EMBL" id="UZAH01026800">
    <property type="protein sequence ID" value="VDO85464.1"/>
    <property type="molecule type" value="Genomic_DNA"/>
</dbReference>
<evidence type="ECO:0000313" key="12">
    <source>
        <dbReference type="EMBL" id="VDO85464.1"/>
    </source>
</evidence>
<keyword evidence="5 10" id="KW-0812">Transmembrane</keyword>
<evidence type="ECO:0000259" key="11">
    <source>
        <dbReference type="PROSITE" id="PS50850"/>
    </source>
</evidence>
<feature type="transmembrane region" description="Helical" evidence="10">
    <location>
        <begin position="117"/>
        <end position="136"/>
    </location>
</feature>
<dbReference type="GO" id="GO:0022857">
    <property type="term" value="F:transmembrane transporter activity"/>
    <property type="evidence" value="ECO:0007669"/>
    <property type="project" value="InterPro"/>
</dbReference>
<feature type="transmembrane region" description="Helical" evidence="10">
    <location>
        <begin position="181"/>
        <end position="205"/>
    </location>
</feature>
<feature type="transmembrane region" description="Helical" evidence="10">
    <location>
        <begin position="440"/>
        <end position="467"/>
    </location>
</feature>